<proteinExistence type="predicted"/>
<comment type="caution">
    <text evidence="4">The sequence shown here is derived from an EMBL/GenBank/DDBJ whole genome shotgun (WGS) entry which is preliminary data.</text>
</comment>
<dbReference type="Proteomes" id="UP000220752">
    <property type="component" value="Unassembled WGS sequence"/>
</dbReference>
<feature type="coiled-coil region" evidence="1">
    <location>
        <begin position="409"/>
        <end position="478"/>
    </location>
</feature>
<organism evidence="4 5">
    <name type="scientific">Faecalibacterium langellae</name>
    <dbReference type="NCBI Taxonomy" id="3435293"/>
    <lineage>
        <taxon>Bacteria</taxon>
        <taxon>Bacillati</taxon>
        <taxon>Bacillota</taxon>
        <taxon>Clostridia</taxon>
        <taxon>Eubacteriales</taxon>
        <taxon>Oscillospiraceae</taxon>
        <taxon>Faecalibacterium</taxon>
    </lineage>
</organism>
<dbReference type="InterPro" id="IPR006119">
    <property type="entry name" value="Resolv_N"/>
</dbReference>
<dbReference type="InterPro" id="IPR050639">
    <property type="entry name" value="SSR_resolvase"/>
</dbReference>
<dbReference type="Pfam" id="PF00239">
    <property type="entry name" value="Resolvase"/>
    <property type="match status" value="1"/>
</dbReference>
<evidence type="ECO:0000313" key="4">
    <source>
        <dbReference type="EMBL" id="PDX58115.1"/>
    </source>
</evidence>
<accession>A0A2A6Z9N2</accession>
<evidence type="ECO:0000256" key="1">
    <source>
        <dbReference type="SAM" id="Coils"/>
    </source>
</evidence>
<dbReference type="PANTHER" id="PTHR30461">
    <property type="entry name" value="DNA-INVERTASE FROM LAMBDOID PROPHAGE"/>
    <property type="match status" value="1"/>
</dbReference>
<dbReference type="InterPro" id="IPR038109">
    <property type="entry name" value="DNA_bind_recomb_sf"/>
</dbReference>
<evidence type="ECO:0000259" key="2">
    <source>
        <dbReference type="PROSITE" id="PS51736"/>
    </source>
</evidence>
<sequence length="549" mass="63853">MFFQGNEKYNCATYLRLSRSDGDQQESNSIKNQRALLNDYMGKHPELHKFDEYVDDGYSGTNFERPDFKRMMQDIEKRKVNCIIVKDLSRFGRNYIETGRYLERIFPFMGVRFIAINDHYDSAEENDDKGRILIPFNNLINDTYCRDISLRVRSHLDVKRKEGQFIGSFAGYGYRKDPKDKNHLIIDEYAAGIVQEIFKQKLNGMSSQRIASHLNELGVLPPNEYKRANGFNYTCGFQAGLNQKWTVVSVNRILKNESYTGTLIQGKRRKINYKVKKSHDVGSENWIRVEDAHDAIISKGEFQQVQQLLELDTRTAPSQTTVYPLSGFLRCADCGQNMIRRTVTKNGKKYQYYHCSTYKNGGGCTPHMINSEKLTESVLAAIRHQVTLLVEAEKVLSNAELASGEQIGIKILDSQITALEAELERYSNLKIRLYQDLCDDVVSREEYGEMNTRFAQKIKEVQDKIQEIREKKQEALKHDTLLPTWLEEFKQYEHIKTLERRVVVELIDHIDVHSKTEIEIHFCFEDELHSITEKFMEYQAHHGNEVAEE</sequence>
<gene>
    <name evidence="4" type="ORF">CGS46_09260</name>
</gene>
<evidence type="ECO:0000313" key="5">
    <source>
        <dbReference type="Proteomes" id="UP000220752"/>
    </source>
</evidence>
<dbReference type="PROSITE" id="PS51736">
    <property type="entry name" value="RECOMBINASES_3"/>
    <property type="match status" value="1"/>
</dbReference>
<feature type="domain" description="Resolvase/invertase-type recombinase catalytic" evidence="2">
    <location>
        <begin position="10"/>
        <end position="163"/>
    </location>
</feature>
<dbReference type="GO" id="GO:0000150">
    <property type="term" value="F:DNA strand exchange activity"/>
    <property type="evidence" value="ECO:0007669"/>
    <property type="project" value="InterPro"/>
</dbReference>
<feature type="domain" description="Recombinase" evidence="3">
    <location>
        <begin position="171"/>
        <end position="315"/>
    </location>
</feature>
<dbReference type="PANTHER" id="PTHR30461:SF23">
    <property type="entry name" value="DNA RECOMBINASE-RELATED"/>
    <property type="match status" value="1"/>
</dbReference>
<name>A0A2A6Z9N2_9FIRM</name>
<evidence type="ECO:0000259" key="3">
    <source>
        <dbReference type="PROSITE" id="PS51737"/>
    </source>
</evidence>
<dbReference type="InterPro" id="IPR011109">
    <property type="entry name" value="DNA_bind_recombinase_dom"/>
</dbReference>
<dbReference type="PROSITE" id="PS51737">
    <property type="entry name" value="RECOMBINASE_DNA_BIND"/>
    <property type="match status" value="1"/>
</dbReference>
<dbReference type="Pfam" id="PF07508">
    <property type="entry name" value="Recombinase"/>
    <property type="match status" value="1"/>
</dbReference>
<dbReference type="Pfam" id="PF13408">
    <property type="entry name" value="Zn_ribbon_recom"/>
    <property type="match status" value="1"/>
</dbReference>
<dbReference type="GO" id="GO:0003677">
    <property type="term" value="F:DNA binding"/>
    <property type="evidence" value="ECO:0007669"/>
    <property type="project" value="InterPro"/>
</dbReference>
<dbReference type="Gene3D" id="3.40.50.1390">
    <property type="entry name" value="Resolvase, N-terminal catalytic domain"/>
    <property type="match status" value="1"/>
</dbReference>
<dbReference type="Gene3D" id="3.90.1750.20">
    <property type="entry name" value="Putative Large Serine Recombinase, Chain B, Domain 2"/>
    <property type="match status" value="1"/>
</dbReference>
<dbReference type="AlphaFoldDB" id="A0A2A6Z9N2"/>
<dbReference type="SMART" id="SM00857">
    <property type="entry name" value="Resolvase"/>
    <property type="match status" value="1"/>
</dbReference>
<dbReference type="EMBL" id="NMTQ01000034">
    <property type="protein sequence ID" value="PDX58115.1"/>
    <property type="molecule type" value="Genomic_DNA"/>
</dbReference>
<protein>
    <submittedName>
        <fullName evidence="4">Recombinase</fullName>
    </submittedName>
</protein>
<keyword evidence="5" id="KW-1185">Reference proteome</keyword>
<dbReference type="InterPro" id="IPR036162">
    <property type="entry name" value="Resolvase-like_N_sf"/>
</dbReference>
<reference evidence="4 5" key="1">
    <citation type="journal article" date="2017" name="Front. Microbiol.">
        <title>New Insights into the Diversity of the Genus Faecalibacterium.</title>
        <authorList>
            <person name="Benevides L."/>
            <person name="Burman S."/>
            <person name="Martin R."/>
            <person name="Robert V."/>
            <person name="Thomas M."/>
            <person name="Miquel S."/>
            <person name="Chain F."/>
            <person name="Sokol H."/>
            <person name="Bermudez-Humaran L.G."/>
            <person name="Morrison M."/>
            <person name="Langella P."/>
            <person name="Azevedo V.A."/>
            <person name="Chatel J.M."/>
            <person name="Soares S."/>
        </authorList>
    </citation>
    <scope>NUCLEOTIDE SEQUENCE [LARGE SCALE GENOMIC DNA]</scope>
    <source>
        <strain evidence="5">CNCM I-4540</strain>
    </source>
</reference>
<keyword evidence="1" id="KW-0175">Coiled coil</keyword>
<dbReference type="SUPFAM" id="SSF53041">
    <property type="entry name" value="Resolvase-like"/>
    <property type="match status" value="1"/>
</dbReference>
<dbReference type="InterPro" id="IPR025827">
    <property type="entry name" value="Zn_ribbon_recom_dom"/>
</dbReference>